<organism evidence="2 3">
    <name type="scientific">Ambrosia artemisiifolia</name>
    <name type="common">Common ragweed</name>
    <dbReference type="NCBI Taxonomy" id="4212"/>
    <lineage>
        <taxon>Eukaryota</taxon>
        <taxon>Viridiplantae</taxon>
        <taxon>Streptophyta</taxon>
        <taxon>Embryophyta</taxon>
        <taxon>Tracheophyta</taxon>
        <taxon>Spermatophyta</taxon>
        <taxon>Magnoliopsida</taxon>
        <taxon>eudicotyledons</taxon>
        <taxon>Gunneridae</taxon>
        <taxon>Pentapetalae</taxon>
        <taxon>asterids</taxon>
        <taxon>campanulids</taxon>
        <taxon>Asterales</taxon>
        <taxon>Asteraceae</taxon>
        <taxon>Asteroideae</taxon>
        <taxon>Heliantheae alliance</taxon>
        <taxon>Heliantheae</taxon>
        <taxon>Ambrosia</taxon>
    </lineage>
</organism>
<evidence type="ECO:0000313" key="2">
    <source>
        <dbReference type="EMBL" id="KAI7753861.1"/>
    </source>
</evidence>
<comment type="caution">
    <text evidence="2">The sequence shown here is derived from an EMBL/GenBank/DDBJ whole genome shotgun (WGS) entry which is preliminary data.</text>
</comment>
<feature type="region of interest" description="Disordered" evidence="1">
    <location>
        <begin position="53"/>
        <end position="117"/>
    </location>
</feature>
<feature type="region of interest" description="Disordered" evidence="1">
    <location>
        <begin position="286"/>
        <end position="320"/>
    </location>
</feature>
<feature type="region of interest" description="Disordered" evidence="1">
    <location>
        <begin position="420"/>
        <end position="478"/>
    </location>
</feature>
<reference evidence="2" key="1">
    <citation type="submission" date="2022-06" db="EMBL/GenBank/DDBJ databases">
        <title>Uncovering the hologenomic basis of an extraordinary plant invasion.</title>
        <authorList>
            <person name="Bieker V.C."/>
            <person name="Martin M.D."/>
            <person name="Gilbert T."/>
            <person name="Hodgins K."/>
            <person name="Battlay P."/>
            <person name="Petersen B."/>
            <person name="Wilson J."/>
        </authorList>
    </citation>
    <scope>NUCLEOTIDE SEQUENCE</scope>
    <source>
        <strain evidence="2">AA19_3_7</strain>
        <tissue evidence="2">Leaf</tissue>
    </source>
</reference>
<keyword evidence="3" id="KW-1185">Reference proteome</keyword>
<gene>
    <name evidence="2" type="ORF">M8C21_025617</name>
</gene>
<dbReference type="Proteomes" id="UP001206925">
    <property type="component" value="Unassembled WGS sequence"/>
</dbReference>
<dbReference type="PANTHER" id="PTHR35746:SF1">
    <property type="entry name" value="PENTATRICOPEPTIDE REPEAT (PPR) SUPERFAMILY PROTEIN"/>
    <property type="match status" value="1"/>
</dbReference>
<evidence type="ECO:0000256" key="1">
    <source>
        <dbReference type="SAM" id="MobiDB-lite"/>
    </source>
</evidence>
<evidence type="ECO:0000313" key="3">
    <source>
        <dbReference type="Proteomes" id="UP001206925"/>
    </source>
</evidence>
<proteinExistence type="predicted"/>
<feature type="compositionally biased region" description="Polar residues" evidence="1">
    <location>
        <begin position="295"/>
        <end position="311"/>
    </location>
</feature>
<dbReference type="AlphaFoldDB" id="A0AAD5D837"/>
<name>A0AAD5D837_AMBAR</name>
<feature type="region of interest" description="Disordered" evidence="1">
    <location>
        <begin position="138"/>
        <end position="162"/>
    </location>
</feature>
<dbReference type="EMBL" id="JAMZMK010005226">
    <property type="protein sequence ID" value="KAI7753861.1"/>
    <property type="molecule type" value="Genomic_DNA"/>
</dbReference>
<feature type="compositionally biased region" description="Basic and acidic residues" evidence="1">
    <location>
        <begin position="89"/>
        <end position="99"/>
    </location>
</feature>
<feature type="region of interest" description="Disordered" evidence="1">
    <location>
        <begin position="198"/>
        <end position="247"/>
    </location>
</feature>
<feature type="compositionally biased region" description="Polar residues" evidence="1">
    <location>
        <begin position="450"/>
        <end position="474"/>
    </location>
</feature>
<sequence length="505" mass="54505">MDAQHHATPSGVTCQRCGWQFSGPNPSSEECSDHKRVCGTVEGFSSTMLVDDEAVFDDEHHSGDEEKEMTPSPKIEKKNFNESSSSAGRVEEKPNRSEDEMFSAGTEFSDTGISPGVTSVVKKVDDKSEVFESTITHSKDADKVQDKAPLVEDRDESHEDKVVDQMQFSNTVQDQGGDFYELSVASGKRLVDEAETLLEDVKDHKRARSNVSSDNEQSESRSIVDVFEDKSVQSVHESQTSDHKKSCFEEHIVTGNLSEAEASHDKRPGVTLGELIEAEIKEAEADHSVPVLTESAVSGSKDSVKAGSSETMVGEGSGKVLTGQGSGVGASICSSGNSLEGIWGSVSDISDVIGKSERRLDRSYAFKDSSVLESEEEIVEKNASEVNAVKVQKTRSPKSEVNEDSIAKVTNWSTSGHIATAPLRRLMGEAKSPNPKPSSSLIKKDEDDAQTSQPGKSNVTQETPVVNQESSAVTDSVEGKLVKKKTTTLKSSLGRFVCCSDPDTK</sequence>
<protein>
    <submittedName>
        <fullName evidence="2">Uncharacterized protein</fullName>
    </submittedName>
</protein>
<dbReference type="PANTHER" id="PTHR35746">
    <property type="entry name" value="PENTATRICOPEPTIDE REPEAT (PPR) SUPERFAMILY PROTEIN"/>
    <property type="match status" value="1"/>
</dbReference>
<accession>A0AAD5D837</accession>